<dbReference type="EMBL" id="JTHE03000088">
    <property type="protein sequence ID" value="MCM1984186.1"/>
    <property type="molecule type" value="Genomic_DNA"/>
</dbReference>
<dbReference type="Proteomes" id="UP000031561">
    <property type="component" value="Unassembled WGS sequence"/>
</dbReference>
<gene>
    <name evidence="1" type="ORF">QQ91_0015280</name>
</gene>
<reference evidence="1 2" key="1">
    <citation type="journal article" date="2015" name="Genome Announc.">
        <title>Draft Genome Sequence of Filamentous Marine Cyanobacterium Lyngbya confervoides Strain BDU141951.</title>
        <authorList>
            <person name="Chandrababunaidu M.M."/>
            <person name="Sen D."/>
            <person name="Tripathy S."/>
        </authorList>
    </citation>
    <scope>NUCLEOTIDE SEQUENCE [LARGE SCALE GENOMIC DNA]</scope>
    <source>
        <strain evidence="1 2">BDU141951</strain>
    </source>
</reference>
<name>A0ABD4T5X8_9CYAN</name>
<organism evidence="1 2">
    <name type="scientific">Lyngbya confervoides BDU141951</name>
    <dbReference type="NCBI Taxonomy" id="1574623"/>
    <lineage>
        <taxon>Bacteria</taxon>
        <taxon>Bacillati</taxon>
        <taxon>Cyanobacteriota</taxon>
        <taxon>Cyanophyceae</taxon>
        <taxon>Oscillatoriophycideae</taxon>
        <taxon>Oscillatoriales</taxon>
        <taxon>Microcoleaceae</taxon>
        <taxon>Lyngbya</taxon>
    </lineage>
</organism>
<dbReference type="RefSeq" id="WP_166275864.1">
    <property type="nucleotide sequence ID" value="NZ_JTHE03000088.1"/>
</dbReference>
<evidence type="ECO:0000313" key="1">
    <source>
        <dbReference type="EMBL" id="MCM1984186.1"/>
    </source>
</evidence>
<keyword evidence="2" id="KW-1185">Reference proteome</keyword>
<protein>
    <submittedName>
        <fullName evidence="1">Uncharacterized protein</fullName>
    </submittedName>
</protein>
<accession>A0ABD4T5X8</accession>
<dbReference type="AlphaFoldDB" id="A0ABD4T5X8"/>
<evidence type="ECO:0000313" key="2">
    <source>
        <dbReference type="Proteomes" id="UP000031561"/>
    </source>
</evidence>
<proteinExistence type="predicted"/>
<comment type="caution">
    <text evidence="1">The sequence shown here is derived from an EMBL/GenBank/DDBJ whole genome shotgun (WGS) entry which is preliminary data.</text>
</comment>
<sequence>MDRDLVFKELAIVLAVESQESRAITPDFLAQSGISRKGWELATKPLLSDRGALIRYKNGFAIASSPKQFQIVQPFDGTPVNVLAPKMALRYCEILSGVDYRAVGVNFRSFLSFSGQEEAARQYILGLLNSNRLSTKPYQASLNLSYAFERNTLNLTIQDAVVTEPDGTAVPGIVFTGNCETRFQPESGQPPIDLLHQALNAWETDFAKYTTLVTEIIRNP</sequence>